<evidence type="ECO:0000256" key="2">
    <source>
        <dbReference type="ARBA" id="ARBA00005442"/>
    </source>
</evidence>
<dbReference type="EMBL" id="LYPA01000071">
    <property type="protein sequence ID" value="OBR63570.1"/>
    <property type="molecule type" value="Genomic_DNA"/>
</dbReference>
<keyword evidence="5" id="KW-1185">Reference proteome</keyword>
<evidence type="ECO:0000313" key="5">
    <source>
        <dbReference type="Proteomes" id="UP000092024"/>
    </source>
</evidence>
<dbReference type="GO" id="GO:0006265">
    <property type="term" value="P:DNA topological change"/>
    <property type="evidence" value="ECO:0007669"/>
    <property type="project" value="InterPro"/>
</dbReference>
<dbReference type="PROSITE" id="PS00684">
    <property type="entry name" value="SASP_2"/>
    <property type="match status" value="1"/>
</dbReference>
<gene>
    <name evidence="4" type="ORF">A7K91_06360</name>
</gene>
<dbReference type="STRING" id="1844972.A7K91_06360"/>
<dbReference type="InterPro" id="IPR018126">
    <property type="entry name" value="SASP_alpha/beta-type_CS"/>
</dbReference>
<dbReference type="Pfam" id="PF00269">
    <property type="entry name" value="SASP"/>
    <property type="match status" value="1"/>
</dbReference>
<dbReference type="PROSITE" id="PS00304">
    <property type="entry name" value="SASP_1"/>
    <property type="match status" value="1"/>
</dbReference>
<comment type="function">
    <text evidence="1">SASP are bound to spore DNA. They are double-stranded DNA-binding proteins that cause DNA to change to an a-like conformation. They protect the DNA backbone from chemical and enzymatic cleavage and are thus involved in dormant spore's high resistance to UV light.</text>
</comment>
<dbReference type="InterPro" id="IPR050847">
    <property type="entry name" value="SASP_DNA-binding"/>
</dbReference>
<dbReference type="RefSeq" id="WP_068686022.1">
    <property type="nucleotide sequence ID" value="NZ_LYPA01000071.1"/>
</dbReference>
<protein>
    <submittedName>
        <fullName evidence="4">Spore protein</fullName>
    </submittedName>
</protein>
<dbReference type="InterPro" id="IPR038300">
    <property type="entry name" value="SASP_sf_alpha/beta"/>
</dbReference>
<dbReference type="GO" id="GO:0003690">
    <property type="term" value="F:double-stranded DNA binding"/>
    <property type="evidence" value="ECO:0007669"/>
    <property type="project" value="InterPro"/>
</dbReference>
<evidence type="ECO:0000313" key="4">
    <source>
        <dbReference type="EMBL" id="OBR63570.1"/>
    </source>
</evidence>
<accession>A0A1A5YDU7</accession>
<comment type="similarity">
    <text evidence="2">Belongs to the alpha/beta-type SASP family.</text>
</comment>
<dbReference type="OrthoDB" id="2939151at2"/>
<dbReference type="InterPro" id="IPR001448">
    <property type="entry name" value="SASP_alpha/beta-type"/>
</dbReference>
<proteinExistence type="inferred from homology"/>
<keyword evidence="3" id="KW-0238">DNA-binding</keyword>
<dbReference type="Gene3D" id="6.10.10.80">
    <property type="entry name" value="Small, acid-soluble spore protein, alpha/beta type-like"/>
    <property type="match status" value="1"/>
</dbReference>
<dbReference type="PANTHER" id="PTHR36107">
    <property type="entry name" value="SMALL, ACID-SOLUBLE SPORE PROTEIN A"/>
    <property type="match status" value="1"/>
</dbReference>
<reference evidence="4 5" key="1">
    <citation type="submission" date="2016-05" db="EMBL/GenBank/DDBJ databases">
        <title>Paenibacillus oryzae. sp. nov., isolated from the rice root.</title>
        <authorList>
            <person name="Zhang J."/>
            <person name="Zhang X."/>
        </authorList>
    </citation>
    <scope>NUCLEOTIDE SEQUENCE [LARGE SCALE GENOMIC DNA]</scope>
    <source>
        <strain evidence="4 5">1DrF-4</strain>
    </source>
</reference>
<dbReference type="PANTHER" id="PTHR36107:SF1">
    <property type="entry name" value="SMALL, ACID-SOLUBLE SPORE PROTEIN A"/>
    <property type="match status" value="1"/>
</dbReference>
<comment type="caution">
    <text evidence="4">The sequence shown here is derived from an EMBL/GenBank/DDBJ whole genome shotgun (WGS) entry which is preliminary data.</text>
</comment>
<dbReference type="Proteomes" id="UP000092024">
    <property type="component" value="Unassembled WGS sequence"/>
</dbReference>
<evidence type="ECO:0000256" key="1">
    <source>
        <dbReference type="ARBA" id="ARBA00003863"/>
    </source>
</evidence>
<organism evidence="4 5">
    <name type="scientific">Paenibacillus oryzae</name>
    <dbReference type="NCBI Taxonomy" id="1844972"/>
    <lineage>
        <taxon>Bacteria</taxon>
        <taxon>Bacillati</taxon>
        <taxon>Bacillota</taxon>
        <taxon>Bacilli</taxon>
        <taxon>Bacillales</taxon>
        <taxon>Paenibacillaceae</taxon>
        <taxon>Paenibacillus</taxon>
    </lineage>
</organism>
<sequence length="94" mass="9779">MGRSNNSNKIIVRESKAMLNGMKYEIAAELGLFSGGSPVSGLDTEFAGELGSASGGNEAGGHVHWSTLSTRQAGSVGGEMTRRLIAQAEQVLKL</sequence>
<dbReference type="AlphaFoldDB" id="A0A1A5YDU7"/>
<name>A0A1A5YDU7_9BACL</name>
<evidence type="ECO:0000256" key="3">
    <source>
        <dbReference type="ARBA" id="ARBA00023125"/>
    </source>
</evidence>